<evidence type="ECO:0000313" key="2">
    <source>
        <dbReference type="Proteomes" id="UP001529510"/>
    </source>
</evidence>
<protein>
    <submittedName>
        <fullName evidence="1">Uncharacterized protein</fullName>
    </submittedName>
</protein>
<accession>A0ABD0MNR8</accession>
<dbReference type="EMBL" id="JAMKFB020000291">
    <property type="protein sequence ID" value="KAL0150594.1"/>
    <property type="molecule type" value="Genomic_DNA"/>
</dbReference>
<feature type="non-terminal residue" evidence="1">
    <location>
        <position position="1"/>
    </location>
</feature>
<evidence type="ECO:0000313" key="1">
    <source>
        <dbReference type="EMBL" id="KAL0150594.1"/>
    </source>
</evidence>
<comment type="caution">
    <text evidence="1">The sequence shown here is derived from an EMBL/GenBank/DDBJ whole genome shotgun (WGS) entry which is preliminary data.</text>
</comment>
<dbReference type="AlphaFoldDB" id="A0ABD0MNR8"/>
<proteinExistence type="predicted"/>
<keyword evidence="2" id="KW-1185">Reference proteome</keyword>
<gene>
    <name evidence="1" type="ORF">M9458_054095</name>
</gene>
<organism evidence="1 2">
    <name type="scientific">Cirrhinus mrigala</name>
    <name type="common">Mrigala</name>
    <dbReference type="NCBI Taxonomy" id="683832"/>
    <lineage>
        <taxon>Eukaryota</taxon>
        <taxon>Metazoa</taxon>
        <taxon>Chordata</taxon>
        <taxon>Craniata</taxon>
        <taxon>Vertebrata</taxon>
        <taxon>Euteleostomi</taxon>
        <taxon>Actinopterygii</taxon>
        <taxon>Neopterygii</taxon>
        <taxon>Teleostei</taxon>
        <taxon>Ostariophysi</taxon>
        <taxon>Cypriniformes</taxon>
        <taxon>Cyprinidae</taxon>
        <taxon>Labeoninae</taxon>
        <taxon>Labeonini</taxon>
        <taxon>Cirrhinus</taxon>
    </lineage>
</organism>
<reference evidence="1 2" key="1">
    <citation type="submission" date="2024-05" db="EMBL/GenBank/DDBJ databases">
        <title>Genome sequencing and assembly of Indian major carp, Cirrhinus mrigala (Hamilton, 1822).</title>
        <authorList>
            <person name="Mohindra V."/>
            <person name="Chowdhury L.M."/>
            <person name="Lal K."/>
            <person name="Jena J.K."/>
        </authorList>
    </citation>
    <scope>NUCLEOTIDE SEQUENCE [LARGE SCALE GENOMIC DNA]</scope>
    <source>
        <strain evidence="1">CM1030</strain>
        <tissue evidence="1">Blood</tissue>
    </source>
</reference>
<name>A0ABD0MNR8_CIRMR</name>
<feature type="non-terminal residue" evidence="1">
    <location>
        <position position="89"/>
    </location>
</feature>
<sequence>RQTRSDTRSFLYGNFTSCVCMVRSKRNISHQGVEPDRRIQCLFLAKDRHALIPALTSSRAVSVCVIESSASSSRGNWMCSSRCIRKRME</sequence>
<dbReference type="Proteomes" id="UP001529510">
    <property type="component" value="Unassembled WGS sequence"/>
</dbReference>